<feature type="domain" description="ABM" evidence="1">
    <location>
        <begin position="35"/>
        <end position="121"/>
    </location>
</feature>
<dbReference type="Gene3D" id="3.30.70.100">
    <property type="match status" value="1"/>
</dbReference>
<dbReference type="STRING" id="1442371.A0A0D2JW40"/>
<protein>
    <recommendedName>
        <fullName evidence="1">ABM domain-containing protein</fullName>
    </recommendedName>
</protein>
<keyword evidence="3" id="KW-1185">Reference proteome</keyword>
<dbReference type="Pfam" id="PF03992">
    <property type="entry name" value="ABM"/>
    <property type="match status" value="1"/>
</dbReference>
<dbReference type="RefSeq" id="XP_016631840.1">
    <property type="nucleotide sequence ID" value="XM_016776995.1"/>
</dbReference>
<sequence>MKTGKSSSKENKLKLEYLEPALGFTERNEPTKAAVVRVERLTSQPGAVLGLLKPFVSYVGQNEPATQSFFAYKSRESPDQIVIFERFESKAGLETHLQSEARRQLDEQLASMVKGRAADSFKEAGIGFMKRH</sequence>
<accession>A0A0D2JW40</accession>
<dbReference type="PROSITE" id="PS51725">
    <property type="entry name" value="ABM"/>
    <property type="match status" value="1"/>
</dbReference>
<dbReference type="EMBL" id="KN848073">
    <property type="protein sequence ID" value="KIX97717.1"/>
    <property type="molecule type" value="Genomic_DNA"/>
</dbReference>
<proteinExistence type="predicted"/>
<dbReference type="AlphaFoldDB" id="A0A0D2JW40"/>
<gene>
    <name evidence="2" type="ORF">Z520_06495</name>
</gene>
<dbReference type="OrthoDB" id="10011777at2759"/>
<evidence type="ECO:0000313" key="2">
    <source>
        <dbReference type="EMBL" id="KIX97717.1"/>
    </source>
</evidence>
<reference evidence="2 3" key="1">
    <citation type="submission" date="2015-01" db="EMBL/GenBank/DDBJ databases">
        <title>The Genome Sequence of Fonsecaea multimorphosa CBS 102226.</title>
        <authorList>
            <consortium name="The Broad Institute Genomics Platform"/>
            <person name="Cuomo C."/>
            <person name="de Hoog S."/>
            <person name="Gorbushina A."/>
            <person name="Stielow B."/>
            <person name="Teixiera M."/>
            <person name="Abouelleil A."/>
            <person name="Chapman S.B."/>
            <person name="Priest M."/>
            <person name="Young S.K."/>
            <person name="Wortman J."/>
            <person name="Nusbaum C."/>
            <person name="Birren B."/>
        </authorList>
    </citation>
    <scope>NUCLEOTIDE SEQUENCE [LARGE SCALE GENOMIC DNA]</scope>
    <source>
        <strain evidence="2 3">CBS 102226</strain>
    </source>
</reference>
<dbReference type="Proteomes" id="UP000053411">
    <property type="component" value="Unassembled WGS sequence"/>
</dbReference>
<dbReference type="InterPro" id="IPR011008">
    <property type="entry name" value="Dimeric_a/b-barrel"/>
</dbReference>
<dbReference type="InterPro" id="IPR007138">
    <property type="entry name" value="ABM_dom"/>
</dbReference>
<organism evidence="2 3">
    <name type="scientific">Fonsecaea multimorphosa CBS 102226</name>
    <dbReference type="NCBI Taxonomy" id="1442371"/>
    <lineage>
        <taxon>Eukaryota</taxon>
        <taxon>Fungi</taxon>
        <taxon>Dikarya</taxon>
        <taxon>Ascomycota</taxon>
        <taxon>Pezizomycotina</taxon>
        <taxon>Eurotiomycetes</taxon>
        <taxon>Chaetothyriomycetidae</taxon>
        <taxon>Chaetothyriales</taxon>
        <taxon>Herpotrichiellaceae</taxon>
        <taxon>Fonsecaea</taxon>
    </lineage>
</organism>
<dbReference type="VEuPathDB" id="FungiDB:Z520_06495"/>
<dbReference type="PANTHER" id="PTHR40624">
    <property type="entry name" value="BIOSYNTHESIS MONOOXYGENASE, PUTATIVE (AFU_ORTHOLOGUE AFUA_1G12025)-RELATED"/>
    <property type="match status" value="1"/>
</dbReference>
<name>A0A0D2JW40_9EURO</name>
<evidence type="ECO:0000313" key="3">
    <source>
        <dbReference type="Proteomes" id="UP000053411"/>
    </source>
</evidence>
<dbReference type="GeneID" id="27712241"/>
<dbReference type="PANTHER" id="PTHR40624:SF1">
    <property type="entry name" value="BIOSYNTHESIS MONOOXYGENASE, PUTATIVE (AFU_ORTHOLOGUE AFUA_1G12025)-RELATED"/>
    <property type="match status" value="1"/>
</dbReference>
<evidence type="ECO:0000259" key="1">
    <source>
        <dbReference type="PROSITE" id="PS51725"/>
    </source>
</evidence>
<dbReference type="SUPFAM" id="SSF54909">
    <property type="entry name" value="Dimeric alpha+beta barrel"/>
    <property type="match status" value="1"/>
</dbReference>